<feature type="compositionally biased region" description="Basic and acidic residues" evidence="1">
    <location>
        <begin position="255"/>
        <end position="270"/>
    </location>
</feature>
<feature type="compositionally biased region" description="Low complexity" evidence="1">
    <location>
        <begin position="271"/>
        <end position="283"/>
    </location>
</feature>
<dbReference type="EMBL" id="CAJPDT010000009">
    <property type="protein sequence ID" value="CAF9911960.1"/>
    <property type="molecule type" value="Genomic_DNA"/>
</dbReference>
<reference evidence="3" key="1">
    <citation type="submission" date="2021-03" db="EMBL/GenBank/DDBJ databases">
        <authorList>
            <person name="Tagirdzhanova G."/>
        </authorList>
    </citation>
    <scope>NUCLEOTIDE SEQUENCE</scope>
</reference>
<evidence type="ECO:0000313" key="4">
    <source>
        <dbReference type="Proteomes" id="UP000664534"/>
    </source>
</evidence>
<evidence type="ECO:0000256" key="2">
    <source>
        <dbReference type="SAM" id="SignalP"/>
    </source>
</evidence>
<feature type="compositionally biased region" description="Polar residues" evidence="1">
    <location>
        <begin position="454"/>
        <end position="463"/>
    </location>
</feature>
<feature type="chain" id="PRO_5034832641" evidence="2">
    <location>
        <begin position="19"/>
        <end position="542"/>
    </location>
</feature>
<evidence type="ECO:0000313" key="3">
    <source>
        <dbReference type="EMBL" id="CAF9911960.1"/>
    </source>
</evidence>
<dbReference type="AlphaFoldDB" id="A0A8H3IDH8"/>
<feature type="compositionally biased region" description="Polar residues" evidence="1">
    <location>
        <begin position="284"/>
        <end position="299"/>
    </location>
</feature>
<feature type="region of interest" description="Disordered" evidence="1">
    <location>
        <begin position="505"/>
        <end position="542"/>
    </location>
</feature>
<gene>
    <name evidence="3" type="ORF">IMSHALPRED_010656</name>
</gene>
<proteinExistence type="predicted"/>
<dbReference type="Proteomes" id="UP000664534">
    <property type="component" value="Unassembled WGS sequence"/>
</dbReference>
<keyword evidence="4" id="KW-1185">Reference proteome</keyword>
<protein>
    <submittedName>
        <fullName evidence="3">Uncharacterized protein</fullName>
    </submittedName>
</protein>
<feature type="signal peptide" evidence="2">
    <location>
        <begin position="1"/>
        <end position="18"/>
    </location>
</feature>
<dbReference type="OrthoDB" id="4225201at2759"/>
<feature type="region of interest" description="Disordered" evidence="1">
    <location>
        <begin position="244"/>
        <end position="307"/>
    </location>
</feature>
<feature type="region of interest" description="Disordered" evidence="1">
    <location>
        <begin position="447"/>
        <end position="479"/>
    </location>
</feature>
<accession>A0A8H3IDH8</accession>
<keyword evidence="2" id="KW-0732">Signal</keyword>
<comment type="caution">
    <text evidence="3">The sequence shown here is derived from an EMBL/GenBank/DDBJ whole genome shotgun (WGS) entry which is preliminary data.</text>
</comment>
<sequence length="542" mass="59023">MRGFTKAAALLSSTWASALVIPESASLSTPSTDVVIQYHPSEALLDFTVKTAEPTDQTITFQVGATEKACGESNIKLNGQELETKWDGTTAQGHDYLDVYGGSEANWHISCLYDAVPSDGSNSVGEDVVHVLSIHFANFMRRGFTVSYQQMGQPAILRFSPIYHPANLALDPVLANQWRRPSVDFDSDVIANAGKDDSVMHKLVSQGQKGLSAELSAFKSSLKKGLKKVASILCHKSKGNTGEVKAASIEGPRISSDRLLEPPPLSKEESVSATEASDSTSTTPNLSAAETRSLTSTGASQTSTGPITITIPSQPNINVHLLKILGLGLVVLSCLAWLILRFRDPRHRVDCAARREERRNKRMYRRAAQKQALENWLRSIHLKFKALRFRYGFAPQAAISWDEKRIRVIAQEAILEGAMADDIRALRNAHRVVSSITAAEEGTHDFVYEPEGSSGRQRSSSTLPVYESEGSLPPSYDDADDRFEGTAVVNGFQYVSADAEFTSDSSVISTSPRISRDGTNSDFDEKFEQISLEASGPAGPCH</sequence>
<organism evidence="3 4">
    <name type="scientific">Imshaugia aleurites</name>
    <dbReference type="NCBI Taxonomy" id="172621"/>
    <lineage>
        <taxon>Eukaryota</taxon>
        <taxon>Fungi</taxon>
        <taxon>Dikarya</taxon>
        <taxon>Ascomycota</taxon>
        <taxon>Pezizomycotina</taxon>
        <taxon>Lecanoromycetes</taxon>
        <taxon>OSLEUM clade</taxon>
        <taxon>Lecanoromycetidae</taxon>
        <taxon>Lecanorales</taxon>
        <taxon>Lecanorineae</taxon>
        <taxon>Parmeliaceae</taxon>
        <taxon>Imshaugia</taxon>
    </lineage>
</organism>
<feature type="compositionally biased region" description="Polar residues" evidence="1">
    <location>
        <begin position="505"/>
        <end position="521"/>
    </location>
</feature>
<name>A0A8H3IDH8_9LECA</name>
<evidence type="ECO:0000256" key="1">
    <source>
        <dbReference type="SAM" id="MobiDB-lite"/>
    </source>
</evidence>